<keyword evidence="4" id="KW-0804">Transcription</keyword>
<keyword evidence="5" id="KW-0539">Nucleus</keyword>
<dbReference type="AlphaFoldDB" id="A0A395IZU4"/>
<dbReference type="GO" id="GO:0006351">
    <property type="term" value="P:DNA-templated transcription"/>
    <property type="evidence" value="ECO:0007669"/>
    <property type="project" value="InterPro"/>
</dbReference>
<comment type="caution">
    <text evidence="8">The sequence shown here is derived from an EMBL/GenBank/DDBJ whole genome shotgun (WGS) entry which is preliminary data.</text>
</comment>
<dbReference type="Pfam" id="PF04082">
    <property type="entry name" value="Fungal_trans"/>
    <property type="match status" value="1"/>
</dbReference>
<keyword evidence="9" id="KW-1185">Reference proteome</keyword>
<organism evidence="8 9">
    <name type="scientific">Monilinia fructigena</name>
    <dbReference type="NCBI Taxonomy" id="38457"/>
    <lineage>
        <taxon>Eukaryota</taxon>
        <taxon>Fungi</taxon>
        <taxon>Dikarya</taxon>
        <taxon>Ascomycota</taxon>
        <taxon>Pezizomycotina</taxon>
        <taxon>Leotiomycetes</taxon>
        <taxon>Helotiales</taxon>
        <taxon>Sclerotiniaceae</taxon>
        <taxon>Monilinia</taxon>
    </lineage>
</organism>
<proteinExistence type="predicted"/>
<dbReference type="PANTHER" id="PTHR47338:SF5">
    <property type="entry name" value="ZN(II)2CYS6 TRANSCRIPTION FACTOR (EUROFUNG)"/>
    <property type="match status" value="1"/>
</dbReference>
<dbReference type="InterPro" id="IPR007219">
    <property type="entry name" value="XnlR_reg_dom"/>
</dbReference>
<evidence type="ECO:0000313" key="8">
    <source>
        <dbReference type="EMBL" id="RAL65795.1"/>
    </source>
</evidence>
<dbReference type="GO" id="GO:0003677">
    <property type="term" value="F:DNA binding"/>
    <property type="evidence" value="ECO:0007669"/>
    <property type="project" value="InterPro"/>
</dbReference>
<evidence type="ECO:0000256" key="6">
    <source>
        <dbReference type="SAM" id="MobiDB-lite"/>
    </source>
</evidence>
<dbReference type="GO" id="GO:0000981">
    <property type="term" value="F:DNA-binding transcription factor activity, RNA polymerase II-specific"/>
    <property type="evidence" value="ECO:0007669"/>
    <property type="project" value="InterPro"/>
</dbReference>
<sequence>MRQASHPRDPSTLADVPAFQDAKILLLGVLTLTARFHPELIAYHAPANSPRPNDPLAASDYYATALTSTIFGASGKDLSTPTMERIQALLMLGLYEWGQTRGLSAWVYVGIATRLAQAMGLPYEDDPSARTFKTETVVAASSYRPEVNKHPARDTAIEKEVRRRTFWSCFIMDRMLSAGKARPTMVESDILRVQLPCSDDQFLFTQSVQTGYLNREFEKVTLTNVKIQEGGVLSRYCRLVEIWGKLSKWSLHGGRRTETLPPWDEGTQFYKLSHELEDFYNSLPENLTFSEDNLNAHLEKRNATTYASLHTLVSLCRIMLHREYIPFIPLRADKPSGPLDEPTFPKDKFEIPPGFWEQSADSLFSLTMAKAYHKRIEQMMKYYKMVKNEFKRYKKDVKWKGGGLDEWKGFEKDLKEFGSLEDTAGGDSVSDDYPNRSRCSTSDLGSTTAANNSNGEPMQGVEGSGSRPPSTWAPINASNNTMNMEMQAGPGDHIFQMEPINQALIKIPTHLV</sequence>
<dbReference type="CDD" id="cd12148">
    <property type="entry name" value="fungal_TF_MHR"/>
    <property type="match status" value="1"/>
</dbReference>
<dbReference type="GO" id="GO:0008270">
    <property type="term" value="F:zinc ion binding"/>
    <property type="evidence" value="ECO:0007669"/>
    <property type="project" value="InterPro"/>
</dbReference>
<feature type="region of interest" description="Disordered" evidence="6">
    <location>
        <begin position="420"/>
        <end position="472"/>
    </location>
</feature>
<accession>A0A395IZU4</accession>
<evidence type="ECO:0000259" key="7">
    <source>
        <dbReference type="SMART" id="SM00906"/>
    </source>
</evidence>
<feature type="domain" description="Xylanolytic transcriptional activator regulatory" evidence="7">
    <location>
        <begin position="105"/>
        <end position="202"/>
    </location>
</feature>
<dbReference type="GO" id="GO:0005634">
    <property type="term" value="C:nucleus"/>
    <property type="evidence" value="ECO:0007669"/>
    <property type="project" value="UniProtKB-SubCell"/>
</dbReference>
<keyword evidence="3" id="KW-0805">Transcription regulation</keyword>
<evidence type="ECO:0000256" key="2">
    <source>
        <dbReference type="ARBA" id="ARBA00022723"/>
    </source>
</evidence>
<evidence type="ECO:0000313" key="9">
    <source>
        <dbReference type="Proteomes" id="UP000249056"/>
    </source>
</evidence>
<dbReference type="OrthoDB" id="5370478at2759"/>
<dbReference type="InterPro" id="IPR050815">
    <property type="entry name" value="TF_fung"/>
</dbReference>
<comment type="subcellular location">
    <subcellularLocation>
        <location evidence="1">Nucleus</location>
    </subcellularLocation>
</comment>
<dbReference type="Proteomes" id="UP000249056">
    <property type="component" value="Unassembled WGS sequence"/>
</dbReference>
<dbReference type="SMART" id="SM00906">
    <property type="entry name" value="Fungal_trans"/>
    <property type="match status" value="1"/>
</dbReference>
<name>A0A395IZU4_9HELO</name>
<protein>
    <recommendedName>
        <fullName evidence="7">Xylanolytic transcriptional activator regulatory domain-containing protein</fullName>
    </recommendedName>
</protein>
<dbReference type="EMBL" id="QKRW01000009">
    <property type="protein sequence ID" value="RAL65795.1"/>
    <property type="molecule type" value="Genomic_DNA"/>
</dbReference>
<feature type="compositionally biased region" description="Polar residues" evidence="6">
    <location>
        <begin position="437"/>
        <end position="456"/>
    </location>
</feature>
<gene>
    <name evidence="8" type="ORF">DID88_005460</name>
</gene>
<reference evidence="8 9" key="1">
    <citation type="submission" date="2018-06" db="EMBL/GenBank/DDBJ databases">
        <title>Genome Sequence of the Brown Rot Fungal Pathogen Monilinia fructigena.</title>
        <authorList>
            <person name="Landi L."/>
            <person name="De Miccolis Angelini R.M."/>
            <person name="Pollastro S."/>
            <person name="Abate D."/>
            <person name="Faretra F."/>
            <person name="Romanazzi G."/>
        </authorList>
    </citation>
    <scope>NUCLEOTIDE SEQUENCE [LARGE SCALE GENOMIC DNA]</scope>
    <source>
        <strain evidence="8 9">Mfrg269</strain>
    </source>
</reference>
<evidence type="ECO:0000256" key="3">
    <source>
        <dbReference type="ARBA" id="ARBA00023015"/>
    </source>
</evidence>
<keyword evidence="2" id="KW-0479">Metal-binding</keyword>
<dbReference type="PANTHER" id="PTHR47338">
    <property type="entry name" value="ZN(II)2CYS6 TRANSCRIPTION FACTOR (EUROFUNG)-RELATED"/>
    <property type="match status" value="1"/>
</dbReference>
<evidence type="ECO:0000256" key="1">
    <source>
        <dbReference type="ARBA" id="ARBA00004123"/>
    </source>
</evidence>
<evidence type="ECO:0000256" key="5">
    <source>
        <dbReference type="ARBA" id="ARBA00023242"/>
    </source>
</evidence>
<evidence type="ECO:0000256" key="4">
    <source>
        <dbReference type="ARBA" id="ARBA00023163"/>
    </source>
</evidence>